<dbReference type="GO" id="GO:1901135">
    <property type="term" value="P:carbohydrate derivative metabolic process"/>
    <property type="evidence" value="ECO:0007669"/>
    <property type="project" value="InterPro"/>
</dbReference>
<protein>
    <submittedName>
        <fullName evidence="7">Arabinose-5-phosphate isomerase</fullName>
    </submittedName>
</protein>
<evidence type="ECO:0000313" key="7">
    <source>
        <dbReference type="EMBL" id="KRL10058.1"/>
    </source>
</evidence>
<evidence type="ECO:0000259" key="6">
    <source>
        <dbReference type="PROSITE" id="PS51464"/>
    </source>
</evidence>
<dbReference type="PANTHER" id="PTHR42745">
    <property type="match status" value="1"/>
</dbReference>
<dbReference type="GO" id="GO:0097367">
    <property type="term" value="F:carbohydrate derivative binding"/>
    <property type="evidence" value="ECO:0007669"/>
    <property type="project" value="InterPro"/>
</dbReference>
<dbReference type="GO" id="GO:0005975">
    <property type="term" value="P:carbohydrate metabolic process"/>
    <property type="evidence" value="ECO:0007669"/>
    <property type="project" value="InterPro"/>
</dbReference>
<dbReference type="InterPro" id="IPR004800">
    <property type="entry name" value="KdsD/KpsF-type"/>
</dbReference>
<name>A0A0R1MYN6_9LACO</name>
<dbReference type="NCBIfam" id="TIGR00393">
    <property type="entry name" value="kpsF"/>
    <property type="match status" value="1"/>
</dbReference>
<dbReference type="PANTHER" id="PTHR42745:SF1">
    <property type="entry name" value="ARABINOSE 5-PHOSPHATE ISOMERASE KDSD"/>
    <property type="match status" value="1"/>
</dbReference>
<dbReference type="InterPro" id="IPR035474">
    <property type="entry name" value="SIS_Kpsf"/>
</dbReference>
<sequence length="318" mass="34525">MAYYEMAQKVFAAENESLAQVAAQLDDTFDQLIAQIQQVTGRLIFIGIGKSKLVAQKIAASLSSIGQPSFTIDAANAYHGDLGRVASNDLVFFVSNSGETQEVIKTLLALQAIHGEDLATVALTGAPQSTLAKNTALCINIGVNQEADVTGLAPTSSTTATLVFGDALLVVLEQVHQFDKEKFAQYHPGGNIGRLLLQRVKHVMHSHIPYVDEDTAINDVIYRISDFGLGLTLVRHPQTQAITGIVTDGDIRKKFLSVPQVKKSCATDYMTRGFISINQNERNQLAWKKMAAYGISNLIVEDDDQQAVGIVTIHDILE</sequence>
<dbReference type="Pfam" id="PF01380">
    <property type="entry name" value="SIS"/>
    <property type="match status" value="1"/>
</dbReference>
<dbReference type="Gene3D" id="3.10.580.10">
    <property type="entry name" value="CBS-domain"/>
    <property type="match status" value="1"/>
</dbReference>
<keyword evidence="8" id="KW-1185">Reference proteome</keyword>
<dbReference type="InterPro" id="IPR046342">
    <property type="entry name" value="CBS_dom_sf"/>
</dbReference>
<reference evidence="7 8" key="1">
    <citation type="journal article" date="2015" name="Genome Announc.">
        <title>Expanding the biotechnology potential of lactobacilli through comparative genomics of 213 strains and associated genera.</title>
        <authorList>
            <person name="Sun Z."/>
            <person name="Harris H.M."/>
            <person name="McCann A."/>
            <person name="Guo C."/>
            <person name="Argimon S."/>
            <person name="Zhang W."/>
            <person name="Yang X."/>
            <person name="Jeffery I.B."/>
            <person name="Cooney J.C."/>
            <person name="Kagawa T.F."/>
            <person name="Liu W."/>
            <person name="Song Y."/>
            <person name="Salvetti E."/>
            <person name="Wrobel A."/>
            <person name="Rasinkangas P."/>
            <person name="Parkhill J."/>
            <person name="Rea M.C."/>
            <person name="O'Sullivan O."/>
            <person name="Ritari J."/>
            <person name="Douillard F.P."/>
            <person name="Paul Ross R."/>
            <person name="Yang R."/>
            <person name="Briner A.E."/>
            <person name="Felis G.E."/>
            <person name="de Vos W.M."/>
            <person name="Barrangou R."/>
            <person name="Klaenhammer T.R."/>
            <person name="Caufield P.W."/>
            <person name="Cui Y."/>
            <person name="Zhang H."/>
            <person name="O'Toole P.W."/>
        </authorList>
    </citation>
    <scope>NUCLEOTIDE SEQUENCE [LARGE SCALE GENOMIC DNA]</scope>
    <source>
        <strain evidence="7 8">DSM 12744</strain>
    </source>
</reference>
<dbReference type="Gene3D" id="3.40.50.10490">
    <property type="entry name" value="Glucose-6-phosphate isomerase like protein, domain 1"/>
    <property type="match status" value="1"/>
</dbReference>
<organism evidence="7 8">
    <name type="scientific">Schleiferilactobacillus perolens DSM 12744</name>
    <dbReference type="NCBI Taxonomy" id="1423792"/>
    <lineage>
        <taxon>Bacteria</taxon>
        <taxon>Bacillati</taxon>
        <taxon>Bacillota</taxon>
        <taxon>Bacilli</taxon>
        <taxon>Lactobacillales</taxon>
        <taxon>Lactobacillaceae</taxon>
        <taxon>Schleiferilactobacillus</taxon>
    </lineage>
</organism>
<dbReference type="SUPFAM" id="SSF53697">
    <property type="entry name" value="SIS domain"/>
    <property type="match status" value="1"/>
</dbReference>
<dbReference type="GO" id="GO:0016853">
    <property type="term" value="F:isomerase activity"/>
    <property type="evidence" value="ECO:0007669"/>
    <property type="project" value="UniProtKB-KW"/>
</dbReference>
<comment type="caution">
    <text evidence="7">The sequence shown here is derived from an EMBL/GenBank/DDBJ whole genome shotgun (WGS) entry which is preliminary data.</text>
</comment>
<dbReference type="InterPro" id="IPR001347">
    <property type="entry name" value="SIS_dom"/>
</dbReference>
<dbReference type="OrthoDB" id="9762536at2"/>
<dbReference type="RefSeq" id="WP_057822122.1">
    <property type="nucleotide sequence ID" value="NZ_AZEC01000015.1"/>
</dbReference>
<evidence type="ECO:0000259" key="5">
    <source>
        <dbReference type="PROSITE" id="PS51371"/>
    </source>
</evidence>
<dbReference type="InterPro" id="IPR046348">
    <property type="entry name" value="SIS_dom_sf"/>
</dbReference>
<dbReference type="AlphaFoldDB" id="A0A0R1MYN6"/>
<proteinExistence type="inferred from homology"/>
<comment type="similarity">
    <text evidence="1">Belongs to the SIS family. GutQ/KpsF subfamily.</text>
</comment>
<keyword evidence="3 4" id="KW-0129">CBS domain</keyword>
<gene>
    <name evidence="7" type="ORF">FD09_GL000988</name>
</gene>
<dbReference type="InterPro" id="IPR050986">
    <property type="entry name" value="GutQ/KpsF_isomerases"/>
</dbReference>
<dbReference type="Pfam" id="PF00571">
    <property type="entry name" value="CBS"/>
    <property type="match status" value="2"/>
</dbReference>
<evidence type="ECO:0000256" key="3">
    <source>
        <dbReference type="ARBA" id="ARBA00023122"/>
    </source>
</evidence>
<keyword evidence="7" id="KW-0413">Isomerase</keyword>
<evidence type="ECO:0000256" key="1">
    <source>
        <dbReference type="ARBA" id="ARBA00008165"/>
    </source>
</evidence>
<dbReference type="Proteomes" id="UP000051330">
    <property type="component" value="Unassembled WGS sequence"/>
</dbReference>
<dbReference type="PROSITE" id="PS51464">
    <property type="entry name" value="SIS"/>
    <property type="match status" value="1"/>
</dbReference>
<evidence type="ECO:0000313" key="8">
    <source>
        <dbReference type="Proteomes" id="UP000051330"/>
    </source>
</evidence>
<accession>A0A0R1MYN6</accession>
<evidence type="ECO:0000256" key="2">
    <source>
        <dbReference type="ARBA" id="ARBA00022737"/>
    </source>
</evidence>
<evidence type="ECO:0000256" key="4">
    <source>
        <dbReference type="PROSITE-ProRule" id="PRU00703"/>
    </source>
</evidence>
<dbReference type="InterPro" id="IPR000644">
    <property type="entry name" value="CBS_dom"/>
</dbReference>
<feature type="domain" description="SIS" evidence="6">
    <location>
        <begin position="32"/>
        <end position="178"/>
    </location>
</feature>
<keyword evidence="2" id="KW-0677">Repeat</keyword>
<dbReference type="STRING" id="1423792.FD09_GL000988"/>
<dbReference type="PATRIC" id="fig|1423792.3.peg.1008"/>
<dbReference type="PROSITE" id="PS51371">
    <property type="entry name" value="CBS"/>
    <property type="match status" value="1"/>
</dbReference>
<dbReference type="EMBL" id="AZEC01000015">
    <property type="protein sequence ID" value="KRL10058.1"/>
    <property type="molecule type" value="Genomic_DNA"/>
</dbReference>
<dbReference type="CDD" id="cd05014">
    <property type="entry name" value="SIS_Kpsf"/>
    <property type="match status" value="1"/>
</dbReference>
<feature type="domain" description="CBS" evidence="5">
    <location>
        <begin position="270"/>
        <end position="318"/>
    </location>
</feature>